<reference evidence="1" key="1">
    <citation type="submission" date="2022-06" db="EMBL/GenBank/DDBJ databases">
        <title>Devosia sp. XJ19-45 genome assembly.</title>
        <authorList>
            <person name="Li B."/>
            <person name="Cai M."/>
            <person name="Nie G."/>
            <person name="Li W."/>
        </authorList>
    </citation>
    <scope>NUCLEOTIDE SEQUENCE</scope>
    <source>
        <strain evidence="1">XJ19-45</strain>
    </source>
</reference>
<dbReference type="EMBL" id="JAMWDU010000002">
    <property type="protein sequence ID" value="MCP8886603.1"/>
    <property type="molecule type" value="Genomic_DNA"/>
</dbReference>
<comment type="caution">
    <text evidence="1">The sequence shown here is derived from an EMBL/GenBank/DDBJ whole genome shotgun (WGS) entry which is preliminary data.</text>
</comment>
<dbReference type="Proteomes" id="UP001060275">
    <property type="component" value="Unassembled WGS sequence"/>
</dbReference>
<proteinExistence type="predicted"/>
<name>A0A9Q4AM25_9HYPH</name>
<gene>
    <name evidence="1" type="ORF">NF348_05765</name>
</gene>
<protein>
    <submittedName>
        <fullName evidence="1">Uncharacterized protein</fullName>
    </submittedName>
</protein>
<keyword evidence="2" id="KW-1185">Reference proteome</keyword>
<accession>A0A9Q4AM25</accession>
<evidence type="ECO:0000313" key="2">
    <source>
        <dbReference type="Proteomes" id="UP001060275"/>
    </source>
</evidence>
<evidence type="ECO:0000313" key="1">
    <source>
        <dbReference type="EMBL" id="MCP8886603.1"/>
    </source>
</evidence>
<sequence>MRDTLAPMARAPSIDPKRDNEIARLRKLLVELDRIPAHRRAEECADEREATIKAMLRDLDPPIYQWTTRDDEIAEDAITVGIGGTSVEMLVAGLTYVEPTASIYWCARVAANGVYEAGSEMGPWPVREALARAEVLRNQMGYNRVVVTMAELGLWRPEYGKLALKEGF</sequence>
<dbReference type="RefSeq" id="WP_254673713.1">
    <property type="nucleotide sequence ID" value="NZ_JAMWDU010000002.1"/>
</dbReference>
<organism evidence="1 2">
    <name type="scientific">Devosia ureilytica</name>
    <dbReference type="NCBI Taxonomy" id="2952754"/>
    <lineage>
        <taxon>Bacteria</taxon>
        <taxon>Pseudomonadati</taxon>
        <taxon>Pseudomonadota</taxon>
        <taxon>Alphaproteobacteria</taxon>
        <taxon>Hyphomicrobiales</taxon>
        <taxon>Devosiaceae</taxon>
        <taxon>Devosia</taxon>
    </lineage>
</organism>
<dbReference type="AlphaFoldDB" id="A0A9Q4AM25"/>